<dbReference type="Proteomes" id="UP001497744">
    <property type="component" value="Unassembled WGS sequence"/>
</dbReference>
<dbReference type="RefSeq" id="XP_067714953.1">
    <property type="nucleotide sequence ID" value="XM_067858852.1"/>
</dbReference>
<protein>
    <submittedName>
        <fullName evidence="2">RNA methyltransferase</fullName>
    </submittedName>
</protein>
<dbReference type="EMBL" id="BPLF01000002">
    <property type="protein sequence ID" value="GIX62884.1"/>
    <property type="molecule type" value="Genomic_DNA"/>
</dbReference>
<dbReference type="InterPro" id="IPR023267">
    <property type="entry name" value="RCMT"/>
</dbReference>
<dbReference type="InterPro" id="IPR049560">
    <property type="entry name" value="MeTrfase_RsmB-F_NOP2_cat"/>
</dbReference>
<gene>
    <name evidence="2" type="ORF">BcabD6B2_23190</name>
</gene>
<evidence type="ECO:0000313" key="2">
    <source>
        <dbReference type="EMBL" id="GIX62884.1"/>
    </source>
</evidence>
<accession>A0AAV4LST2</accession>
<proteinExistence type="predicted"/>
<dbReference type="SUPFAM" id="SSF53335">
    <property type="entry name" value="S-adenosyl-L-methionine-dependent methyltransferases"/>
    <property type="match status" value="1"/>
</dbReference>
<dbReference type="InterPro" id="IPR029063">
    <property type="entry name" value="SAM-dependent_MTases_sf"/>
</dbReference>
<dbReference type="PANTHER" id="PTHR22807:SF30">
    <property type="entry name" value="28S RRNA (CYTOSINE(4447)-C(5))-METHYLTRANSFERASE-RELATED"/>
    <property type="match status" value="1"/>
</dbReference>
<evidence type="ECO:0000259" key="1">
    <source>
        <dbReference type="Pfam" id="PF01189"/>
    </source>
</evidence>
<dbReference type="GO" id="GO:0008173">
    <property type="term" value="F:RNA methyltransferase activity"/>
    <property type="evidence" value="ECO:0007669"/>
    <property type="project" value="InterPro"/>
</dbReference>
<name>A0AAV4LST2_BABCB</name>
<dbReference type="Gene3D" id="3.40.50.150">
    <property type="entry name" value="Vaccinia Virus protein VP39"/>
    <property type="match status" value="1"/>
</dbReference>
<organism evidence="2 3">
    <name type="scientific">Babesia caballi</name>
    <dbReference type="NCBI Taxonomy" id="5871"/>
    <lineage>
        <taxon>Eukaryota</taxon>
        <taxon>Sar</taxon>
        <taxon>Alveolata</taxon>
        <taxon>Apicomplexa</taxon>
        <taxon>Aconoidasida</taxon>
        <taxon>Piroplasmida</taxon>
        <taxon>Babesiidae</taxon>
        <taxon>Babesia</taxon>
    </lineage>
</organism>
<comment type="caution">
    <text evidence="2">The sequence shown here is derived from an EMBL/GenBank/DDBJ whole genome shotgun (WGS) entry which is preliminary data.</text>
</comment>
<dbReference type="GeneID" id="94194365"/>
<sequence length="382" mass="41897">MELTGAAAFESHYANLYGERWAAVSRGLRRPTTTVAVIPPFFSQIPDQLENEQCSPPEVSAEELEGSVYYRKTDLPFCYDQAAFDASAPESPNPADLPLYAKKAVFNANSFVATAADCAYHMDLGVCYACHCLGAAPGDRVLDMFAQGAGHCLIFAGLMFPSAESLSGISGEGRSTLEVVAMINRARESMQGKAETSMLVCADSHRTPHEKSVENLRKYVPDRLLSSMSIQTICYDAEDHKLGRFGAFDRIFLRLPRAFDAATLHKWSKRAVKASSAKALAALNNAVRLLKPGGTILYCTHSLDPLENELVVHTVLQSTSAVRHEPIDASLVLRELHERLQWRPEAPASLPAVETRKYGCALMPDESRNGPLYICKLVSTNR</sequence>
<reference evidence="2 3" key="1">
    <citation type="submission" date="2021-06" db="EMBL/GenBank/DDBJ databases">
        <title>Genome sequence of Babesia caballi.</title>
        <authorList>
            <person name="Yamagishi J."/>
            <person name="Kidaka T."/>
            <person name="Ochi A."/>
        </authorList>
    </citation>
    <scope>NUCLEOTIDE SEQUENCE [LARGE SCALE GENOMIC DNA]</scope>
    <source>
        <strain evidence="2">USDA-D6B2</strain>
    </source>
</reference>
<keyword evidence="2" id="KW-0489">Methyltransferase</keyword>
<keyword evidence="3" id="KW-1185">Reference proteome</keyword>
<evidence type="ECO:0000313" key="3">
    <source>
        <dbReference type="Proteomes" id="UP001497744"/>
    </source>
</evidence>
<dbReference type="Pfam" id="PF01189">
    <property type="entry name" value="Methyltr_RsmB-F"/>
    <property type="match status" value="1"/>
</dbReference>
<keyword evidence="2" id="KW-0808">Transferase</keyword>
<dbReference type="AlphaFoldDB" id="A0AAV4LST2"/>
<dbReference type="GO" id="GO:0001510">
    <property type="term" value="P:RNA methylation"/>
    <property type="evidence" value="ECO:0007669"/>
    <property type="project" value="InterPro"/>
</dbReference>
<dbReference type="PANTHER" id="PTHR22807">
    <property type="entry name" value="NOP2 YEAST -RELATED NOL1/NOP2/FMU SUN DOMAIN-CONTAINING"/>
    <property type="match status" value="1"/>
</dbReference>
<feature type="domain" description="SAM-dependent methyltransferase RsmB-F/NOP2-type catalytic core" evidence="1">
    <location>
        <begin position="225"/>
        <end position="331"/>
    </location>
</feature>